<keyword evidence="13" id="KW-1185">Reference proteome</keyword>
<keyword evidence="6 11" id="KW-0472">Membrane</keyword>
<dbReference type="CDD" id="cd03789">
    <property type="entry name" value="GT9_LPS_heptosyltransferase"/>
    <property type="match status" value="1"/>
</dbReference>
<dbReference type="CDD" id="cd07984">
    <property type="entry name" value="LPLAT_LABLAT-like"/>
    <property type="match status" value="1"/>
</dbReference>
<organism evidence="12 13">
    <name type="scientific">Prosthecobacter fluviatilis</name>
    <dbReference type="NCBI Taxonomy" id="445931"/>
    <lineage>
        <taxon>Bacteria</taxon>
        <taxon>Pseudomonadati</taxon>
        <taxon>Verrucomicrobiota</taxon>
        <taxon>Verrucomicrobiia</taxon>
        <taxon>Verrucomicrobiales</taxon>
        <taxon>Verrucomicrobiaceae</taxon>
        <taxon>Prosthecobacter</taxon>
    </lineage>
</organism>
<evidence type="ECO:0000313" key="12">
    <source>
        <dbReference type="EMBL" id="MFC5457883.1"/>
    </source>
</evidence>
<evidence type="ECO:0000256" key="1">
    <source>
        <dbReference type="ARBA" id="ARBA00004533"/>
    </source>
</evidence>
<dbReference type="EMBL" id="JBHSMQ010000014">
    <property type="protein sequence ID" value="MFC5457883.1"/>
    <property type="molecule type" value="Genomic_DNA"/>
</dbReference>
<dbReference type="SUPFAM" id="SSF53756">
    <property type="entry name" value="UDP-Glycosyltransferase/glycogen phosphorylase"/>
    <property type="match status" value="1"/>
</dbReference>
<evidence type="ECO:0000256" key="3">
    <source>
        <dbReference type="ARBA" id="ARBA00022519"/>
    </source>
</evidence>
<keyword evidence="4" id="KW-0328">Glycosyltransferase</keyword>
<evidence type="ECO:0000256" key="11">
    <source>
        <dbReference type="SAM" id="Phobius"/>
    </source>
</evidence>
<gene>
    <name evidence="12" type="primary">waaF</name>
    <name evidence="12" type="ORF">ACFQDI_23640</name>
</gene>
<evidence type="ECO:0000256" key="6">
    <source>
        <dbReference type="ARBA" id="ARBA00023136"/>
    </source>
</evidence>
<keyword evidence="2" id="KW-1003">Cell membrane</keyword>
<evidence type="ECO:0000256" key="2">
    <source>
        <dbReference type="ARBA" id="ARBA00022475"/>
    </source>
</evidence>
<keyword evidence="11" id="KW-0812">Transmembrane</keyword>
<proteinExistence type="inferred from homology"/>
<evidence type="ECO:0000256" key="8">
    <source>
        <dbReference type="ARBA" id="ARBA00043995"/>
    </source>
</evidence>
<dbReference type="InterPro" id="IPR004960">
    <property type="entry name" value="LipA_acyltrans"/>
</dbReference>
<dbReference type="PANTHER" id="PTHR30160">
    <property type="entry name" value="TETRAACYLDISACCHARIDE 4'-KINASE-RELATED"/>
    <property type="match status" value="1"/>
</dbReference>
<comment type="caution">
    <text evidence="12">The sequence shown here is derived from an EMBL/GenBank/DDBJ whole genome shotgun (WGS) entry which is preliminary data.</text>
</comment>
<dbReference type="PANTHER" id="PTHR30160:SF7">
    <property type="entry name" value="ADP-HEPTOSE--LPS HEPTOSYLTRANSFERASE 2"/>
    <property type="match status" value="1"/>
</dbReference>
<dbReference type="EC" id="2.4.99.24" evidence="9"/>
<keyword evidence="11" id="KW-1133">Transmembrane helix</keyword>
<dbReference type="InterPro" id="IPR051199">
    <property type="entry name" value="LPS_LOS_Heptosyltrfase"/>
</dbReference>
<keyword evidence="5" id="KW-0808">Transferase</keyword>
<reference evidence="13" key="1">
    <citation type="journal article" date="2019" name="Int. J. Syst. Evol. Microbiol.">
        <title>The Global Catalogue of Microorganisms (GCM) 10K type strain sequencing project: providing services to taxonomists for standard genome sequencing and annotation.</title>
        <authorList>
            <consortium name="The Broad Institute Genomics Platform"/>
            <consortium name="The Broad Institute Genome Sequencing Center for Infectious Disease"/>
            <person name="Wu L."/>
            <person name="Ma J."/>
        </authorList>
    </citation>
    <scope>NUCLEOTIDE SEQUENCE [LARGE SCALE GENOMIC DNA]</scope>
    <source>
        <strain evidence="13">CGMCC 4.1469</strain>
    </source>
</reference>
<dbReference type="Pfam" id="PF03279">
    <property type="entry name" value="Lip_A_acyltrans"/>
    <property type="match status" value="1"/>
</dbReference>
<evidence type="ECO:0000256" key="7">
    <source>
        <dbReference type="ARBA" id="ARBA00023315"/>
    </source>
</evidence>
<dbReference type="Proteomes" id="UP001596052">
    <property type="component" value="Unassembled WGS sequence"/>
</dbReference>
<evidence type="ECO:0000256" key="4">
    <source>
        <dbReference type="ARBA" id="ARBA00022676"/>
    </source>
</evidence>
<keyword evidence="3" id="KW-0997">Cell inner membrane</keyword>
<dbReference type="RefSeq" id="WP_377171668.1">
    <property type="nucleotide sequence ID" value="NZ_JBHSMQ010000014.1"/>
</dbReference>
<evidence type="ECO:0000313" key="13">
    <source>
        <dbReference type="Proteomes" id="UP001596052"/>
    </source>
</evidence>
<sequence length="655" mass="72717">MGRAKDSASLSKRTVQWLVYALFRCIECMLWVLPITAVWYVGRALGAVTYCLAGKYRRLAQHNLHIAFGREKSCAELRRLSYEHFKSLFANMLCGFKLPLMTEAEICKRVRSEGTQRAQDAFDDNERPLMNLVLHASCWEILTQVPAMFVRGHKAGAIYQPLRNPWLNALVLRRRKKLGYELFDRQAGFTGPMKFMREGGQIGVLVDQHAGDHGLWCPFFDRLASTTTIAALMAKRTGAMVLPMMVYNDGPARWRLVCAPEVKAADGKTDADSLTLAINAAVEGLIRAQPEAWFWVHNRWKTPKPHFLLADSRRGVAFPAGYDMDRLQPFELLIRSPNWLGDACMAFPMVRAIKRGRPDLKITVLGPDKLEELWLSMPEVSRYIGKPAKEGLFAVAKRIKATGVKFDAAVFCTNSTRSTLEIWLAGIPRRVGVKGSLRSKLLNQIIKGGPAKGSKEHHAHRYLRIAQGIGADISQPGLWDAGAPPASADGTLRVGVCAGAEYGPAKRWPLERFAAVVNQISAQHPQFRWELFGAPGEKEMGEKLSAMLQAPHENLVGKTRLSELIARLRQCQLLLTNDTGTMHLAAALGIPTVSIFGSTCPIETGPLGERHTVIQHKVPCSPCFERECPFGHYNCMTKVSQEEVAQAVLKACGLA</sequence>
<comment type="catalytic activity">
    <reaction evidence="10">
        <text>an L-alpha-D-Hep-(1-&gt;5)-[alpha-Kdo-(2-&gt;4)]-alpha-Kdo-(2-&gt;6)-lipid A + ADP-L-glycero-beta-D-manno-heptose = an L-alpha-D-Hep-(1-&gt;3)-L-alpha-D-Hep-(1-&gt;5)-[alpha-Kdo-(2-&gt;4)]-alpha-Kdo-(2-&gt;6)-lipid A + ADP + H(+)</text>
        <dbReference type="Rhea" id="RHEA:74071"/>
        <dbReference type="ChEBI" id="CHEBI:15378"/>
        <dbReference type="ChEBI" id="CHEBI:61506"/>
        <dbReference type="ChEBI" id="CHEBI:193068"/>
        <dbReference type="ChEBI" id="CHEBI:193069"/>
        <dbReference type="ChEBI" id="CHEBI:456216"/>
        <dbReference type="EC" id="2.4.99.24"/>
    </reaction>
</comment>
<feature type="transmembrane region" description="Helical" evidence="11">
    <location>
        <begin position="21"/>
        <end position="42"/>
    </location>
</feature>
<dbReference type="Gene3D" id="3.40.50.2000">
    <property type="entry name" value="Glycogen Phosphorylase B"/>
    <property type="match status" value="2"/>
</dbReference>
<dbReference type="InterPro" id="IPR011910">
    <property type="entry name" value="RfaF"/>
</dbReference>
<evidence type="ECO:0000256" key="9">
    <source>
        <dbReference type="ARBA" id="ARBA00044042"/>
    </source>
</evidence>
<protein>
    <recommendedName>
        <fullName evidence="9">lipopolysaccharide heptosyltransferase II</fullName>
        <ecNumber evidence="9">2.4.99.24</ecNumber>
    </recommendedName>
</protein>
<name>A0ABW0KYR9_9BACT</name>
<evidence type="ECO:0000256" key="10">
    <source>
        <dbReference type="ARBA" id="ARBA00047503"/>
    </source>
</evidence>
<dbReference type="InterPro" id="IPR002201">
    <property type="entry name" value="Glyco_trans_9"/>
</dbReference>
<keyword evidence="7" id="KW-0012">Acyltransferase</keyword>
<dbReference type="NCBIfam" id="TIGR02195">
    <property type="entry name" value="heptsyl_trn_II"/>
    <property type="match status" value="1"/>
</dbReference>
<comment type="similarity">
    <text evidence="8">Belongs to the glycosyltransferase 9 family.</text>
</comment>
<evidence type="ECO:0000256" key="5">
    <source>
        <dbReference type="ARBA" id="ARBA00022679"/>
    </source>
</evidence>
<comment type="subcellular location">
    <subcellularLocation>
        <location evidence="1">Cell inner membrane</location>
    </subcellularLocation>
</comment>
<dbReference type="Pfam" id="PF01075">
    <property type="entry name" value="Glyco_transf_9"/>
    <property type="match status" value="1"/>
</dbReference>
<accession>A0ABW0KYR9</accession>